<dbReference type="RefSeq" id="WP_203927323.1">
    <property type="nucleotide sequence ID" value="NZ_BOPH01000024.1"/>
</dbReference>
<protein>
    <recommendedName>
        <fullName evidence="2">Glycosyl transferase family 1 domain-containing protein</fullName>
    </recommendedName>
</protein>
<keyword evidence="4" id="KW-1185">Reference proteome</keyword>
<name>A0A8J4EAC1_9ACTN</name>
<dbReference type="EMBL" id="BOPH01000024">
    <property type="protein sequence ID" value="GIJ67374.1"/>
    <property type="molecule type" value="Genomic_DNA"/>
</dbReference>
<dbReference type="PANTHER" id="PTHR45947">
    <property type="entry name" value="SULFOQUINOVOSYL TRANSFERASE SQD2"/>
    <property type="match status" value="1"/>
</dbReference>
<proteinExistence type="predicted"/>
<dbReference type="InterPro" id="IPR050194">
    <property type="entry name" value="Glycosyltransferase_grp1"/>
</dbReference>
<keyword evidence="1" id="KW-0808">Transferase</keyword>
<evidence type="ECO:0000313" key="3">
    <source>
        <dbReference type="EMBL" id="GIJ67374.1"/>
    </source>
</evidence>
<dbReference type="Pfam" id="PF00534">
    <property type="entry name" value="Glycos_transf_1"/>
    <property type="match status" value="1"/>
</dbReference>
<dbReference type="AlphaFoldDB" id="A0A8J4EAC1"/>
<accession>A0A8J4EAC1</accession>
<feature type="domain" description="Glycosyl transferase family 1" evidence="2">
    <location>
        <begin position="86"/>
        <end position="147"/>
    </location>
</feature>
<evidence type="ECO:0000313" key="4">
    <source>
        <dbReference type="Proteomes" id="UP000635606"/>
    </source>
</evidence>
<evidence type="ECO:0000259" key="2">
    <source>
        <dbReference type="Pfam" id="PF00534"/>
    </source>
</evidence>
<reference evidence="3" key="1">
    <citation type="submission" date="2021-01" db="EMBL/GenBank/DDBJ databases">
        <title>Whole genome shotgun sequence of Virgisporangium ochraceum NBRC 16418.</title>
        <authorList>
            <person name="Komaki H."/>
            <person name="Tamura T."/>
        </authorList>
    </citation>
    <scope>NUCLEOTIDE SEQUENCE</scope>
    <source>
        <strain evidence="3">NBRC 16418</strain>
    </source>
</reference>
<dbReference type="PANTHER" id="PTHR45947:SF3">
    <property type="entry name" value="SULFOQUINOVOSYL TRANSFERASE SQD2"/>
    <property type="match status" value="1"/>
</dbReference>
<comment type="caution">
    <text evidence="3">The sequence shown here is derived from an EMBL/GenBank/DDBJ whole genome shotgun (WGS) entry which is preliminary data.</text>
</comment>
<dbReference type="Gene3D" id="3.40.50.2000">
    <property type="entry name" value="Glycogen Phosphorylase B"/>
    <property type="match status" value="2"/>
</dbReference>
<dbReference type="InterPro" id="IPR001296">
    <property type="entry name" value="Glyco_trans_1"/>
</dbReference>
<dbReference type="SUPFAM" id="SSF53756">
    <property type="entry name" value="UDP-Glycosyltransferase/glycogen phosphorylase"/>
    <property type="match status" value="1"/>
</dbReference>
<organism evidence="3 4">
    <name type="scientific">Virgisporangium ochraceum</name>
    <dbReference type="NCBI Taxonomy" id="65505"/>
    <lineage>
        <taxon>Bacteria</taxon>
        <taxon>Bacillati</taxon>
        <taxon>Actinomycetota</taxon>
        <taxon>Actinomycetes</taxon>
        <taxon>Micromonosporales</taxon>
        <taxon>Micromonosporaceae</taxon>
        <taxon>Virgisporangium</taxon>
    </lineage>
</organism>
<dbReference type="GO" id="GO:0016757">
    <property type="term" value="F:glycosyltransferase activity"/>
    <property type="evidence" value="ECO:0007669"/>
    <property type="project" value="InterPro"/>
</dbReference>
<sequence length="170" mass="18362">MVSHESLRGLTRLATGAGRHAGRTSDLVSDRLNRRSATAYDRIVCTTAWAAAEFERLRVANLRRVPLGVDLEQFRPGRHDPALRATLARDEELLLVHCGRLSAEKQPERSLRALAALRHRGVPAVLLVIGKGPRRAAMRTAAERAGLPVLNAHGIAASPEVSTHVPLAGA</sequence>
<evidence type="ECO:0000256" key="1">
    <source>
        <dbReference type="ARBA" id="ARBA00022679"/>
    </source>
</evidence>
<dbReference type="Proteomes" id="UP000635606">
    <property type="component" value="Unassembled WGS sequence"/>
</dbReference>
<gene>
    <name evidence="3" type="ORF">Voc01_022910</name>
</gene>